<dbReference type="AlphaFoldDB" id="A0A7S0Y304"/>
<sequence>MEGINLDYLAGLGVEEAGEEEGEAPAKVEGPKEAPERAPVAGYQQVDLPPDIMSAVSKHMSVKAPESSLAPRSEAMKDSINEKMKASTSSVIGPKKEFPSNRKSTAFMPSGLAKASKAASFNTKSSSGDDKDDVEVDV</sequence>
<dbReference type="EMBL" id="HBFK01033888">
    <property type="protein sequence ID" value="CAD8754027.1"/>
    <property type="molecule type" value="Transcribed_RNA"/>
</dbReference>
<name>A0A7S0Y304_HEMAN</name>
<protein>
    <submittedName>
        <fullName evidence="2">Uncharacterized protein</fullName>
    </submittedName>
</protein>
<feature type="compositionally biased region" description="Basic and acidic residues" evidence="1">
    <location>
        <begin position="74"/>
        <end position="85"/>
    </location>
</feature>
<organism evidence="2">
    <name type="scientific">Hemiselmis andersenii</name>
    <name type="common">Cryptophyte alga</name>
    <dbReference type="NCBI Taxonomy" id="464988"/>
    <lineage>
        <taxon>Eukaryota</taxon>
        <taxon>Cryptophyceae</taxon>
        <taxon>Cryptomonadales</taxon>
        <taxon>Hemiselmidaceae</taxon>
        <taxon>Hemiselmis</taxon>
    </lineage>
</organism>
<reference evidence="2" key="1">
    <citation type="submission" date="2021-01" db="EMBL/GenBank/DDBJ databases">
        <authorList>
            <person name="Corre E."/>
            <person name="Pelletier E."/>
            <person name="Niang G."/>
            <person name="Scheremetjew M."/>
            <person name="Finn R."/>
            <person name="Kale V."/>
            <person name="Holt S."/>
            <person name="Cochrane G."/>
            <person name="Meng A."/>
            <person name="Brown T."/>
            <person name="Cohen L."/>
        </authorList>
    </citation>
    <scope>NUCLEOTIDE SEQUENCE</scope>
    <source>
        <strain evidence="2">CCMP441</strain>
    </source>
</reference>
<evidence type="ECO:0000313" key="2">
    <source>
        <dbReference type="EMBL" id="CAD8754027.1"/>
    </source>
</evidence>
<feature type="region of interest" description="Disordered" evidence="1">
    <location>
        <begin position="59"/>
        <end position="138"/>
    </location>
</feature>
<feature type="region of interest" description="Disordered" evidence="1">
    <location>
        <begin position="1"/>
        <end position="39"/>
    </location>
</feature>
<gene>
    <name evidence="2" type="ORF">HAND1043_LOCUS20534</name>
</gene>
<evidence type="ECO:0000256" key="1">
    <source>
        <dbReference type="SAM" id="MobiDB-lite"/>
    </source>
</evidence>
<accession>A0A7S0Y304</accession>
<feature type="compositionally biased region" description="Basic and acidic residues" evidence="1">
    <location>
        <begin position="24"/>
        <end position="36"/>
    </location>
</feature>
<proteinExistence type="predicted"/>